<feature type="domain" description="Aminoacyl-tRNA synthetase class Ia" evidence="10">
    <location>
        <begin position="435"/>
        <end position="637"/>
    </location>
</feature>
<dbReference type="GO" id="GO:0005524">
    <property type="term" value="F:ATP binding"/>
    <property type="evidence" value="ECO:0007669"/>
    <property type="project" value="UniProtKB-UniRule"/>
</dbReference>
<dbReference type="Gene3D" id="1.10.730.10">
    <property type="entry name" value="Isoleucyl-tRNA Synthetase, Domain 1"/>
    <property type="match status" value="2"/>
</dbReference>
<dbReference type="GO" id="GO:0002161">
    <property type="term" value="F:aminoacyl-tRNA deacylase activity"/>
    <property type="evidence" value="ECO:0007669"/>
    <property type="project" value="InterPro"/>
</dbReference>
<dbReference type="InterPro" id="IPR025709">
    <property type="entry name" value="Leu_tRNA-synth_edit"/>
</dbReference>
<dbReference type="FunFam" id="3.40.50.620:FF:000003">
    <property type="entry name" value="Leucine--tRNA ligase"/>
    <property type="match status" value="1"/>
</dbReference>
<name>A0A1G1ZH82_9BACT</name>
<dbReference type="SUPFAM" id="SSF52374">
    <property type="entry name" value="Nucleotidylyl transferase"/>
    <property type="match status" value="1"/>
</dbReference>
<dbReference type="SUPFAM" id="SSF50677">
    <property type="entry name" value="ValRS/IleRS/LeuRS editing domain"/>
    <property type="match status" value="1"/>
</dbReference>
<dbReference type="Pfam" id="PF00133">
    <property type="entry name" value="tRNA-synt_1"/>
    <property type="match status" value="2"/>
</dbReference>
<dbReference type="SUPFAM" id="SSF47323">
    <property type="entry name" value="Anticodon-binding domain of a subclass of class I aminoacyl-tRNA synthetases"/>
    <property type="match status" value="1"/>
</dbReference>
<evidence type="ECO:0000313" key="14">
    <source>
        <dbReference type="Proteomes" id="UP000177960"/>
    </source>
</evidence>
<keyword evidence="4 9" id="KW-0547">Nucleotide-binding</keyword>
<dbReference type="NCBIfam" id="TIGR00396">
    <property type="entry name" value="leuS_bact"/>
    <property type="match status" value="1"/>
</dbReference>
<gene>
    <name evidence="9" type="primary">leuS</name>
    <name evidence="13" type="ORF">A3B92_02240</name>
</gene>
<dbReference type="HAMAP" id="MF_00049_B">
    <property type="entry name" value="Leu_tRNA_synth_B"/>
    <property type="match status" value="1"/>
</dbReference>
<evidence type="ECO:0000256" key="6">
    <source>
        <dbReference type="ARBA" id="ARBA00022917"/>
    </source>
</evidence>
<keyword evidence="2 9" id="KW-0963">Cytoplasm</keyword>
<evidence type="ECO:0000259" key="11">
    <source>
        <dbReference type="Pfam" id="PF08264"/>
    </source>
</evidence>
<dbReference type="EMBL" id="MHJG01000013">
    <property type="protein sequence ID" value="OGY63914.1"/>
    <property type="molecule type" value="Genomic_DNA"/>
</dbReference>
<evidence type="ECO:0000259" key="12">
    <source>
        <dbReference type="Pfam" id="PF13603"/>
    </source>
</evidence>
<evidence type="ECO:0000256" key="5">
    <source>
        <dbReference type="ARBA" id="ARBA00022840"/>
    </source>
</evidence>
<feature type="domain" description="Aminoacyl-tRNA synthetase class Ia" evidence="10">
    <location>
        <begin position="13"/>
        <end position="224"/>
    </location>
</feature>
<evidence type="ECO:0000256" key="8">
    <source>
        <dbReference type="ARBA" id="ARBA00047469"/>
    </source>
</evidence>
<dbReference type="Pfam" id="PF08264">
    <property type="entry name" value="Anticodon_1"/>
    <property type="match status" value="1"/>
</dbReference>
<evidence type="ECO:0000256" key="3">
    <source>
        <dbReference type="ARBA" id="ARBA00022598"/>
    </source>
</evidence>
<evidence type="ECO:0000256" key="9">
    <source>
        <dbReference type="HAMAP-Rule" id="MF_00049"/>
    </source>
</evidence>
<proteinExistence type="inferred from homology"/>
<feature type="short sequence motif" description="'KMSKS' region" evidence="9">
    <location>
        <begin position="607"/>
        <end position="611"/>
    </location>
</feature>
<dbReference type="CDD" id="cd07958">
    <property type="entry name" value="Anticodon_Ia_Leu_BEm"/>
    <property type="match status" value="1"/>
</dbReference>
<comment type="similarity">
    <text evidence="1 9">Belongs to the class-I aminoacyl-tRNA synthetase family.</text>
</comment>
<evidence type="ECO:0000259" key="10">
    <source>
        <dbReference type="Pfam" id="PF00133"/>
    </source>
</evidence>
<sequence>MPNPYNHKKIESKWQKKWKDGKIFEAPDAIRGKKNFYHLVMFPYPSGDLHIGHWYNFAPADVFARYKRMRGFNVMSPIGFDAFGLPAENAAIKRKIHPAKWTTANIKAMTKQLESMGNSYDWSRLVITCESEYYKWTQWLFLKFFEKGLAYRKNVLANWCPSCRTVLANEQVIDGHCERCDSEVTHKEVEQWLFKITDYAERLLGDLETLDWPERTKSMQREWIGRSEGAEIEFPVVDSNLKIKVFTTRADTLPGATYLVLAPEHPLITTLNARIKNKNSAKEYIEQAQKKSELERMIGVEAPTPAEGEVGGPTVKRVGQKTGVELKGILAINPFTKKEIPVWASDYVLHTYGTGAIMAVPAHDERDYEFAKKFDLPIIQVITKEGEAEIGELAAPYLEDGIMVNSGDLNNLPNNFAKDRIVELVDSKKKINYKLHDWILSRQRYWGAPIPIIYCKNCAIQNPSGQGIVPVPEKDLPVLLPKIKDFTPEGTGKSPLAKSSEFVKVKCPQCGWEAERETDTIDTFVDSSWYYLRYADSHNDKEFAEDKKIKSWLPVNMYIGGAEHSVKHLLYSRFITKFLHDNGYLEFKEPFVSLRHQGIILGPDGQKMSKSKGNVVDPDDLVEKFGADSVRMYLCFMGEYHQGGPWNPTGIMGVSRFLNRVWKLISEKEFVDSDKKFVGLDRIMHKTIKKVGEDIENFKFNTAVSSLMILLNAMEKEQNRLSLVTCHLFLKLLAPFTPHLAEELWHNLANSDPAFAQGSGGQSKREIASIHLEPWPEYDEKMTIEDEFELLIQINGKLRDKVFVSKNIAQKEAEKLVLERNKIKEQLGKKKPKKIIFVPGRLLNIVI</sequence>
<feature type="short sequence motif" description="'HIGH' region" evidence="9">
    <location>
        <begin position="43"/>
        <end position="53"/>
    </location>
</feature>
<evidence type="ECO:0000313" key="13">
    <source>
        <dbReference type="EMBL" id="OGY63914.1"/>
    </source>
</evidence>
<dbReference type="EC" id="6.1.1.4" evidence="9"/>
<dbReference type="PRINTS" id="PR00985">
    <property type="entry name" value="TRNASYNTHLEU"/>
</dbReference>
<dbReference type="GO" id="GO:0005829">
    <property type="term" value="C:cytosol"/>
    <property type="evidence" value="ECO:0007669"/>
    <property type="project" value="TreeGrafter"/>
</dbReference>
<dbReference type="AlphaFoldDB" id="A0A1G1ZH82"/>
<feature type="domain" description="Methionyl/Valyl/Leucyl/Isoleucyl-tRNA synthetase anticodon-binding" evidence="11">
    <location>
        <begin position="684"/>
        <end position="809"/>
    </location>
</feature>
<dbReference type="PANTHER" id="PTHR43740:SF2">
    <property type="entry name" value="LEUCINE--TRNA LIGASE, MITOCHONDRIAL"/>
    <property type="match status" value="1"/>
</dbReference>
<reference evidence="13 14" key="1">
    <citation type="journal article" date="2016" name="Nat. Commun.">
        <title>Thousands of microbial genomes shed light on interconnected biogeochemical processes in an aquifer system.</title>
        <authorList>
            <person name="Anantharaman K."/>
            <person name="Brown C.T."/>
            <person name="Hug L.A."/>
            <person name="Sharon I."/>
            <person name="Castelle C.J."/>
            <person name="Probst A.J."/>
            <person name="Thomas B.C."/>
            <person name="Singh A."/>
            <person name="Wilkins M.J."/>
            <person name="Karaoz U."/>
            <person name="Brodie E.L."/>
            <person name="Williams K.H."/>
            <person name="Hubbard S.S."/>
            <person name="Banfield J.F."/>
        </authorList>
    </citation>
    <scope>NUCLEOTIDE SEQUENCE [LARGE SCALE GENOMIC DNA]</scope>
</reference>
<dbReference type="Gene3D" id="3.40.50.620">
    <property type="entry name" value="HUPs"/>
    <property type="match status" value="2"/>
</dbReference>
<evidence type="ECO:0000256" key="7">
    <source>
        <dbReference type="ARBA" id="ARBA00023146"/>
    </source>
</evidence>
<dbReference type="FunFam" id="1.10.730.10:FF:000002">
    <property type="entry name" value="Leucine--tRNA ligase"/>
    <property type="match status" value="1"/>
</dbReference>
<dbReference type="InterPro" id="IPR002300">
    <property type="entry name" value="aa-tRNA-synth_Ia"/>
</dbReference>
<dbReference type="CDD" id="cd00812">
    <property type="entry name" value="LeuRS_core"/>
    <property type="match status" value="1"/>
</dbReference>
<keyword evidence="7 9" id="KW-0030">Aminoacyl-tRNA synthetase</keyword>
<dbReference type="GO" id="GO:0006429">
    <property type="term" value="P:leucyl-tRNA aminoacylation"/>
    <property type="evidence" value="ECO:0007669"/>
    <property type="project" value="UniProtKB-UniRule"/>
</dbReference>
<keyword evidence="6 9" id="KW-0648">Protein biosynthesis</keyword>
<dbReference type="PANTHER" id="PTHR43740">
    <property type="entry name" value="LEUCYL-TRNA SYNTHETASE"/>
    <property type="match status" value="1"/>
</dbReference>
<accession>A0A1G1ZH82</accession>
<evidence type="ECO:0000256" key="4">
    <source>
        <dbReference type="ARBA" id="ARBA00022741"/>
    </source>
</evidence>
<dbReference type="Proteomes" id="UP000177960">
    <property type="component" value="Unassembled WGS sequence"/>
</dbReference>
<dbReference type="InterPro" id="IPR009080">
    <property type="entry name" value="tRNAsynth_Ia_anticodon-bd"/>
</dbReference>
<keyword evidence="5 9" id="KW-0067">ATP-binding</keyword>
<comment type="caution">
    <text evidence="13">The sequence shown here is derived from an EMBL/GenBank/DDBJ whole genome shotgun (WGS) entry which is preliminary data.</text>
</comment>
<evidence type="ECO:0000256" key="1">
    <source>
        <dbReference type="ARBA" id="ARBA00005594"/>
    </source>
</evidence>
<feature type="domain" description="Leucyl-tRNA synthetase editing" evidence="12">
    <location>
        <begin position="320"/>
        <end position="423"/>
    </location>
</feature>
<dbReference type="FunFam" id="3.40.50.620:FF:000056">
    <property type="entry name" value="Leucine--tRNA ligase"/>
    <property type="match status" value="1"/>
</dbReference>
<dbReference type="InterPro" id="IPR014729">
    <property type="entry name" value="Rossmann-like_a/b/a_fold"/>
</dbReference>
<keyword evidence="3 9" id="KW-0436">Ligase</keyword>
<comment type="subcellular location">
    <subcellularLocation>
        <location evidence="9">Cytoplasm</location>
    </subcellularLocation>
</comment>
<feature type="binding site" evidence="9">
    <location>
        <position position="610"/>
    </location>
    <ligand>
        <name>ATP</name>
        <dbReference type="ChEBI" id="CHEBI:30616"/>
    </ligand>
</feature>
<dbReference type="STRING" id="1798404.A3B92_02240"/>
<protein>
    <recommendedName>
        <fullName evidence="9">Leucine--tRNA ligase</fullName>
        <ecNumber evidence="9">6.1.1.4</ecNumber>
    </recommendedName>
    <alternativeName>
        <fullName evidence="9">Leucyl-tRNA synthetase</fullName>
        <shortName evidence="9">LeuRS</shortName>
    </alternativeName>
</protein>
<dbReference type="InterPro" id="IPR013155">
    <property type="entry name" value="M/V/L/I-tRNA-synth_anticd-bd"/>
</dbReference>
<evidence type="ECO:0000256" key="2">
    <source>
        <dbReference type="ARBA" id="ARBA00022490"/>
    </source>
</evidence>
<dbReference type="Pfam" id="PF13603">
    <property type="entry name" value="tRNA-synt_1_2"/>
    <property type="match status" value="1"/>
</dbReference>
<dbReference type="InterPro" id="IPR002302">
    <property type="entry name" value="Leu-tRNA-ligase"/>
</dbReference>
<organism evidence="13 14">
    <name type="scientific">Candidatus Harrisonbacteria bacterium RIFCSPHIGHO2_02_FULL_42_16</name>
    <dbReference type="NCBI Taxonomy" id="1798404"/>
    <lineage>
        <taxon>Bacteria</taxon>
        <taxon>Candidatus Harrisoniibacteriota</taxon>
    </lineage>
</organism>
<dbReference type="InterPro" id="IPR009008">
    <property type="entry name" value="Val/Leu/Ile-tRNA-synth_edit"/>
</dbReference>
<dbReference type="GO" id="GO:0004823">
    <property type="term" value="F:leucine-tRNA ligase activity"/>
    <property type="evidence" value="ECO:0007669"/>
    <property type="project" value="UniProtKB-UniRule"/>
</dbReference>
<comment type="catalytic activity">
    <reaction evidence="8 9">
        <text>tRNA(Leu) + L-leucine + ATP = L-leucyl-tRNA(Leu) + AMP + diphosphate</text>
        <dbReference type="Rhea" id="RHEA:11688"/>
        <dbReference type="Rhea" id="RHEA-COMP:9613"/>
        <dbReference type="Rhea" id="RHEA-COMP:9622"/>
        <dbReference type="ChEBI" id="CHEBI:30616"/>
        <dbReference type="ChEBI" id="CHEBI:33019"/>
        <dbReference type="ChEBI" id="CHEBI:57427"/>
        <dbReference type="ChEBI" id="CHEBI:78442"/>
        <dbReference type="ChEBI" id="CHEBI:78494"/>
        <dbReference type="ChEBI" id="CHEBI:456215"/>
        <dbReference type="EC" id="6.1.1.4"/>
    </reaction>
</comment>